<keyword evidence="1" id="KW-0472">Membrane</keyword>
<gene>
    <name evidence="2" type="ORF">HII17_18385</name>
</gene>
<name>A0A7Y0LFF3_9GAMM</name>
<evidence type="ECO:0000256" key="1">
    <source>
        <dbReference type="SAM" id="Phobius"/>
    </source>
</evidence>
<keyword evidence="1" id="KW-1133">Transmembrane helix</keyword>
<reference evidence="2 3" key="1">
    <citation type="submission" date="2020-04" db="EMBL/GenBank/DDBJ databases">
        <title>Thalassotalea sp. M1531, isolated from the surface of marine red alga.</title>
        <authorList>
            <person name="Pang L."/>
            <person name="Lu D.-C."/>
        </authorList>
    </citation>
    <scope>NUCLEOTIDE SEQUENCE [LARGE SCALE GENOMIC DNA]</scope>
    <source>
        <strain evidence="2 3">M1531</strain>
    </source>
</reference>
<sequence>MSIIVVTIASILLALIIYLLVNSYVPLTNKINNTLKINSRGKSMVYMFAVMLCYVPLYFYADYDNKLSIAQQNGYDDYKVYRAELGKAEKAGLPLQAYQREMVKAAKLGLHNYQDYVNLLEAQDYGYSDFDSYQADLNAAQKYGLPLYVYTDAKAEADAKNFTNFDDYIIDREKQSLIQKMAGIVSLEGDYNIDNVPLGVKKSELLSTIYNCKISQIPDYTFPVTKSLAPRSEAHISHFFPETQKNSHFGLNLYSMNFTVMPGLDRQVISKYEMKCEDARYDLWFLNDDDSLVLYEKTINLPNIRKLDAIERRLTQTLLEKCDSDINIGIEASFEENGTRSVKNMYCKNFQDYIVATIVEGPMISGVRQDADIHIGYLSERRWNQYIDNLKTVKSKKSNVQFTQSDGKNKTKTFESRI</sequence>
<protein>
    <submittedName>
        <fullName evidence="2">Uncharacterized protein</fullName>
    </submittedName>
</protein>
<organism evidence="2 3">
    <name type="scientific">Thalassotalea algicola</name>
    <dbReference type="NCBI Taxonomy" id="2716224"/>
    <lineage>
        <taxon>Bacteria</taxon>
        <taxon>Pseudomonadati</taxon>
        <taxon>Pseudomonadota</taxon>
        <taxon>Gammaproteobacteria</taxon>
        <taxon>Alteromonadales</taxon>
        <taxon>Colwelliaceae</taxon>
        <taxon>Thalassotalea</taxon>
    </lineage>
</organism>
<evidence type="ECO:0000313" key="3">
    <source>
        <dbReference type="Proteomes" id="UP000568664"/>
    </source>
</evidence>
<dbReference type="Proteomes" id="UP000568664">
    <property type="component" value="Unassembled WGS sequence"/>
</dbReference>
<keyword evidence="3" id="KW-1185">Reference proteome</keyword>
<comment type="caution">
    <text evidence="2">The sequence shown here is derived from an EMBL/GenBank/DDBJ whole genome shotgun (WGS) entry which is preliminary data.</text>
</comment>
<dbReference type="RefSeq" id="WP_169076842.1">
    <property type="nucleotide sequence ID" value="NZ_JABBXH010000010.1"/>
</dbReference>
<proteinExistence type="predicted"/>
<feature type="transmembrane region" description="Helical" evidence="1">
    <location>
        <begin position="6"/>
        <end position="25"/>
    </location>
</feature>
<accession>A0A7Y0LFF3</accession>
<evidence type="ECO:0000313" key="2">
    <source>
        <dbReference type="EMBL" id="NMP33519.1"/>
    </source>
</evidence>
<dbReference type="AlphaFoldDB" id="A0A7Y0LFF3"/>
<dbReference type="EMBL" id="JABBXH010000010">
    <property type="protein sequence ID" value="NMP33519.1"/>
    <property type="molecule type" value="Genomic_DNA"/>
</dbReference>
<feature type="transmembrane region" description="Helical" evidence="1">
    <location>
        <begin position="45"/>
        <end position="61"/>
    </location>
</feature>
<keyword evidence="1" id="KW-0812">Transmembrane</keyword>